<evidence type="ECO:0000313" key="3">
    <source>
        <dbReference type="EMBL" id="GIH05117.1"/>
    </source>
</evidence>
<feature type="domain" description="CBM6" evidence="2">
    <location>
        <begin position="23"/>
        <end position="147"/>
    </location>
</feature>
<evidence type="ECO:0000256" key="1">
    <source>
        <dbReference type="SAM" id="SignalP"/>
    </source>
</evidence>
<protein>
    <recommendedName>
        <fullName evidence="2">CBM6 domain-containing protein</fullName>
    </recommendedName>
</protein>
<feature type="signal peptide" evidence="1">
    <location>
        <begin position="1"/>
        <end position="20"/>
    </location>
</feature>
<dbReference type="EMBL" id="BONY01000016">
    <property type="protein sequence ID" value="GIH05117.1"/>
    <property type="molecule type" value="Genomic_DNA"/>
</dbReference>
<reference evidence="3" key="1">
    <citation type="submission" date="2021-01" db="EMBL/GenBank/DDBJ databases">
        <title>Whole genome shotgun sequence of Rhizocola hellebori NBRC 109834.</title>
        <authorList>
            <person name="Komaki H."/>
            <person name="Tamura T."/>
        </authorList>
    </citation>
    <scope>NUCLEOTIDE SEQUENCE</scope>
    <source>
        <strain evidence="3">NBRC 109834</strain>
    </source>
</reference>
<evidence type="ECO:0000259" key="2">
    <source>
        <dbReference type="PROSITE" id="PS51175"/>
    </source>
</evidence>
<organism evidence="3 4">
    <name type="scientific">Rhizocola hellebori</name>
    <dbReference type="NCBI Taxonomy" id="1392758"/>
    <lineage>
        <taxon>Bacteria</taxon>
        <taxon>Bacillati</taxon>
        <taxon>Actinomycetota</taxon>
        <taxon>Actinomycetes</taxon>
        <taxon>Micromonosporales</taxon>
        <taxon>Micromonosporaceae</taxon>
        <taxon>Rhizocola</taxon>
    </lineage>
</organism>
<keyword evidence="1" id="KW-0732">Signal</keyword>
<accession>A0A8J3Q843</accession>
<dbReference type="SUPFAM" id="SSF50952">
    <property type="entry name" value="Soluble quinoprotein glucose dehydrogenase"/>
    <property type="match status" value="1"/>
</dbReference>
<dbReference type="PANTHER" id="PTHR19328:SF13">
    <property type="entry name" value="HIPL1 PROTEIN"/>
    <property type="match status" value="1"/>
</dbReference>
<dbReference type="InterPro" id="IPR005084">
    <property type="entry name" value="CBM6"/>
</dbReference>
<keyword evidence="4" id="KW-1185">Reference proteome</keyword>
<dbReference type="Proteomes" id="UP000612899">
    <property type="component" value="Unassembled WGS sequence"/>
</dbReference>
<name>A0A8J3Q843_9ACTN</name>
<dbReference type="Pfam" id="PF16990">
    <property type="entry name" value="CBM_35"/>
    <property type="match status" value="1"/>
</dbReference>
<gene>
    <name evidence="3" type="ORF">Rhe02_31840</name>
</gene>
<sequence length="612" mass="64653">MAGMVALLIAALVTASPATAAPVLYEAENATIINGLVESNHAGFTGTGFVNAANAVGSAVEFSVQMPAAGSRNLLFRYANASSANRPASLSINGVNHSTVLFAPTGGWTTWISAAVNAVALSNGTNLVRISASTSNGLPNLDSLTVDDGVGGGEQPIEDPIPQNPIASGLGLVLTEYATFPQSQPVPTPTDQRLVRRARINALGEIPGTTGRRFVPDLNGKLYVLPAGGGTPATYLDVRQVVGANFFSGRGLGSGFGFVAFHPEFATNGRFYTVHSEAFSGGLGMPTDWTQTGAVVHSILTEWTATNPAAATFSGTRRPLLRLGFGTYIHAIQQIDFNPNATPGSADYGMLYLAVGEGGRGLNTTQPQARNLPFGKILRIDPRGTNSTNGRYGIPASNPFVGQAGTLGEIYALGMRDPHRFSWDRGGTGRMFLGHIGEHSIESVYDVRAGDNFGWSQREGKWVYRNSDPCNVYTLPANDSTLGFTYPVAAYDHNPPTDWNCSSDLGRAIAGGFVYRGSALPALQGKYFFGDLVQGWVFYTNESAMVRGSATLAPIYQLKIFTSSGTQTSMPTLAGDARVDLRFGTDRAGELYVLSKANGKIWKVTGVQGSAP</sequence>
<dbReference type="InterPro" id="IPR008979">
    <property type="entry name" value="Galactose-bd-like_sf"/>
</dbReference>
<evidence type="ECO:0000313" key="4">
    <source>
        <dbReference type="Proteomes" id="UP000612899"/>
    </source>
</evidence>
<dbReference type="InterPro" id="IPR011041">
    <property type="entry name" value="Quinoprot_gluc/sorb_DH_b-prop"/>
</dbReference>
<dbReference type="InterPro" id="IPR011042">
    <property type="entry name" value="6-blade_b-propeller_TolB-like"/>
</dbReference>
<comment type="caution">
    <text evidence="3">The sequence shown here is derived from an EMBL/GenBank/DDBJ whole genome shotgun (WGS) entry which is preliminary data.</text>
</comment>
<dbReference type="SUPFAM" id="SSF49785">
    <property type="entry name" value="Galactose-binding domain-like"/>
    <property type="match status" value="1"/>
</dbReference>
<dbReference type="GO" id="GO:0030246">
    <property type="term" value="F:carbohydrate binding"/>
    <property type="evidence" value="ECO:0007669"/>
    <property type="project" value="InterPro"/>
</dbReference>
<dbReference type="PROSITE" id="PS51175">
    <property type="entry name" value="CBM6"/>
    <property type="match status" value="1"/>
</dbReference>
<dbReference type="InterPro" id="IPR012938">
    <property type="entry name" value="Glc/Sorbosone_DH"/>
</dbReference>
<dbReference type="Pfam" id="PF07995">
    <property type="entry name" value="GSDH"/>
    <property type="match status" value="1"/>
</dbReference>
<dbReference type="Gene3D" id="2.120.10.30">
    <property type="entry name" value="TolB, C-terminal domain"/>
    <property type="match status" value="1"/>
</dbReference>
<dbReference type="CDD" id="cd04082">
    <property type="entry name" value="CBM35_pectate_lyase-like"/>
    <property type="match status" value="1"/>
</dbReference>
<proteinExistence type="predicted"/>
<dbReference type="PANTHER" id="PTHR19328">
    <property type="entry name" value="HEDGEHOG-INTERACTING PROTEIN"/>
    <property type="match status" value="1"/>
</dbReference>
<dbReference type="Gene3D" id="2.60.120.260">
    <property type="entry name" value="Galactose-binding domain-like"/>
    <property type="match status" value="1"/>
</dbReference>
<dbReference type="AlphaFoldDB" id="A0A8J3Q843"/>
<feature type="chain" id="PRO_5035168186" description="CBM6 domain-containing protein" evidence="1">
    <location>
        <begin position="21"/>
        <end position="612"/>
    </location>
</feature>